<dbReference type="InterPro" id="IPR006703">
    <property type="entry name" value="G_AIG1"/>
</dbReference>
<evidence type="ECO:0000256" key="4">
    <source>
        <dbReference type="SAM" id="MobiDB-lite"/>
    </source>
</evidence>
<dbReference type="FunFam" id="3.40.50.300:FF:000366">
    <property type="entry name" value="GTPase, IMAP family member 2"/>
    <property type="match status" value="2"/>
</dbReference>
<gene>
    <name evidence="7" type="ORF">U0070_023916</name>
</gene>
<evidence type="ECO:0000259" key="6">
    <source>
        <dbReference type="PROSITE" id="PS51720"/>
    </source>
</evidence>
<keyword evidence="2" id="KW-0547">Nucleotide-binding</keyword>
<feature type="domain" description="AIG1-type G" evidence="6">
    <location>
        <begin position="383"/>
        <end position="586"/>
    </location>
</feature>
<dbReference type="AlphaFoldDB" id="A0AAW0H4H0"/>
<evidence type="ECO:0000313" key="8">
    <source>
        <dbReference type="Proteomes" id="UP001488838"/>
    </source>
</evidence>
<protein>
    <recommendedName>
        <fullName evidence="6">AIG1-type G domain-containing protein</fullName>
    </recommendedName>
</protein>
<feature type="compositionally biased region" description="Basic and acidic residues" evidence="4">
    <location>
        <begin position="1"/>
        <end position="20"/>
    </location>
</feature>
<comment type="similarity">
    <text evidence="1">Belongs to the TRAFAC class TrmE-Era-EngA-EngB-Septin-like GTPase superfamily. AIG1/Toc34/Toc159-like paraseptin GTPase family. IAN subfamily.</text>
</comment>
<evidence type="ECO:0000256" key="1">
    <source>
        <dbReference type="ARBA" id="ARBA00008535"/>
    </source>
</evidence>
<dbReference type="PROSITE" id="PS51720">
    <property type="entry name" value="G_AIG1"/>
    <property type="match status" value="2"/>
</dbReference>
<keyword evidence="5" id="KW-0812">Transmembrane</keyword>
<evidence type="ECO:0000256" key="5">
    <source>
        <dbReference type="SAM" id="Phobius"/>
    </source>
</evidence>
<dbReference type="Gene3D" id="3.40.50.300">
    <property type="entry name" value="P-loop containing nucleotide triphosphate hydrolases"/>
    <property type="match status" value="2"/>
</dbReference>
<comment type="caution">
    <text evidence="7">The sequence shown here is derived from an EMBL/GenBank/DDBJ whole genome shotgun (WGS) entry which is preliminary data.</text>
</comment>
<evidence type="ECO:0000256" key="2">
    <source>
        <dbReference type="ARBA" id="ARBA00022741"/>
    </source>
</evidence>
<name>A0AAW0H4H0_MYOGA</name>
<feature type="region of interest" description="Disordered" evidence="4">
    <location>
        <begin position="1"/>
        <end position="81"/>
    </location>
</feature>
<organism evidence="7 8">
    <name type="scientific">Myodes glareolus</name>
    <name type="common">Bank vole</name>
    <name type="synonym">Clethrionomys glareolus</name>
    <dbReference type="NCBI Taxonomy" id="447135"/>
    <lineage>
        <taxon>Eukaryota</taxon>
        <taxon>Metazoa</taxon>
        <taxon>Chordata</taxon>
        <taxon>Craniata</taxon>
        <taxon>Vertebrata</taxon>
        <taxon>Euteleostomi</taxon>
        <taxon>Mammalia</taxon>
        <taxon>Eutheria</taxon>
        <taxon>Euarchontoglires</taxon>
        <taxon>Glires</taxon>
        <taxon>Rodentia</taxon>
        <taxon>Myomorpha</taxon>
        <taxon>Muroidea</taxon>
        <taxon>Cricetidae</taxon>
        <taxon>Arvicolinae</taxon>
        <taxon>Myodes</taxon>
    </lineage>
</organism>
<evidence type="ECO:0000256" key="3">
    <source>
        <dbReference type="ARBA" id="ARBA00023134"/>
    </source>
</evidence>
<dbReference type="SUPFAM" id="SSF52540">
    <property type="entry name" value="P-loop containing nucleoside triphosphate hydrolases"/>
    <property type="match status" value="2"/>
</dbReference>
<dbReference type="GO" id="GO:0005525">
    <property type="term" value="F:GTP binding"/>
    <property type="evidence" value="ECO:0007669"/>
    <property type="project" value="UniProtKB-KW"/>
</dbReference>
<proteinExistence type="inferred from homology"/>
<dbReference type="CDD" id="cd01852">
    <property type="entry name" value="AIG1"/>
    <property type="match status" value="2"/>
</dbReference>
<accession>A0AAW0H4H0</accession>
<feature type="domain" description="AIG1-type G" evidence="6">
    <location>
        <begin position="78"/>
        <end position="282"/>
    </location>
</feature>
<dbReference type="Proteomes" id="UP001488838">
    <property type="component" value="Unassembled WGS sequence"/>
</dbReference>
<dbReference type="InterPro" id="IPR027417">
    <property type="entry name" value="P-loop_NTPase"/>
</dbReference>
<keyword evidence="8" id="KW-1185">Reference proteome</keyword>
<sequence length="667" mass="74259">MNEEIVTKSPEKHGRKEDGKRRGKHLWQREQLQVQRVQRQRGKMGRSLSSESPEQMGAPASKGSRHRGLEEDSHVPRGPPLRLLLVGRTGTGKSATGNTILGRTCFVSKLGAVPVTRSCSWANRKWAGWYVEVVDTPDVFSSEVKQTDPACLETAQCFLQTSPGPHALLLVTQLGRFTTQDSQVLAGVKRVFGEKVMARTVVVFTRKEDLAGESLQDYVCCTDNRALRELVAECGGRVFALNNRTTGSEREAQAEELLGLVAGLVREHRGAYYSNEVYDLVRTLWGSNPQDQLTKVAELVARRMQRPLHTRLLTGLWDWQKSHRKSWRQGVALFLGVAFLISLLIYRKAPQAIGGPKKMEGLQKSTYGAIVEGSGKAYCGAESGCLRILLVGKSGCGKSATGNSILGRKAFESRLGAQSVTRTSRAEMGTWKGRRLLVVDTPPIFGSKAQNQDMDKDIGDCYLLCVPGPHVLLLVAQLGRFTAQDTLAVRRVKEIFGAGVIRHMIVLFTHKEDLADETLDEFVTHTDNHSLRSLVHECGRRYCAFNNRASGEEQQGQLAELMALVRGLEQEREGSFHSNDLFLHAHVLLSDGCRESQEAYRCYLAKVRQEVERQKRELEEREGSWVARMLCRVRTCSCSQVAAAALLIGCGLIFIVILINLYVNQWN</sequence>
<keyword evidence="5" id="KW-1133">Transmembrane helix</keyword>
<feature type="transmembrane region" description="Helical" evidence="5">
    <location>
        <begin position="641"/>
        <end position="663"/>
    </location>
</feature>
<keyword evidence="5" id="KW-0472">Membrane</keyword>
<dbReference type="PANTHER" id="PTHR10903:SF69">
    <property type="entry name" value="GTPASE IMAP FAMILY MEMBER 5"/>
    <property type="match status" value="1"/>
</dbReference>
<dbReference type="PANTHER" id="PTHR10903">
    <property type="entry name" value="GTPASE, IMAP FAMILY MEMBER-RELATED"/>
    <property type="match status" value="1"/>
</dbReference>
<dbReference type="Pfam" id="PF04548">
    <property type="entry name" value="AIG1"/>
    <property type="match status" value="2"/>
</dbReference>
<dbReference type="InterPro" id="IPR045058">
    <property type="entry name" value="GIMA/IAN/Toc"/>
</dbReference>
<reference evidence="7 8" key="1">
    <citation type="journal article" date="2023" name="bioRxiv">
        <title>Conserved and derived expression patterns and positive selection on dental genes reveal complex evolutionary context of ever-growing rodent molars.</title>
        <authorList>
            <person name="Calamari Z.T."/>
            <person name="Song A."/>
            <person name="Cohen E."/>
            <person name="Akter M."/>
            <person name="Roy R.D."/>
            <person name="Hallikas O."/>
            <person name="Christensen M.M."/>
            <person name="Li P."/>
            <person name="Marangoni P."/>
            <person name="Jernvall J."/>
            <person name="Klein O.D."/>
        </authorList>
    </citation>
    <scope>NUCLEOTIDE SEQUENCE [LARGE SCALE GENOMIC DNA]</scope>
    <source>
        <strain evidence="7">V071</strain>
    </source>
</reference>
<dbReference type="EMBL" id="JBBHLL010000819">
    <property type="protein sequence ID" value="KAK7797508.1"/>
    <property type="molecule type" value="Genomic_DNA"/>
</dbReference>
<evidence type="ECO:0000313" key="7">
    <source>
        <dbReference type="EMBL" id="KAK7797508.1"/>
    </source>
</evidence>
<keyword evidence="3" id="KW-0342">GTP-binding</keyword>